<dbReference type="GO" id="GO:0009307">
    <property type="term" value="P:DNA restriction-modification system"/>
    <property type="evidence" value="ECO:0007669"/>
    <property type="project" value="UniProtKB-KW"/>
</dbReference>
<sequence>MGMPNDATVNAADIARLADVGRAAVSNWRKRYEDFPQPVGGTATSPAFSLSEIEDWLRKQGKKFTVSPGDRVWQRLRSTVDDLRLGDAVGSVGALLLFIKGYPAEWRKLAERENLLHLLQEALTRAVPDAPGGLEMLDDVELVRGLADFAEQVGPVEVFDFLFERYAETHSRRLLATPAEIARLVADLVEGRVVFDPACGIGTLLVAARAEVLLGQDVDEAAAKLTAVRLLLHDRHARVVAADSLRHDGFAADQADAVICNPPFGERTWGYEELAGDPRWEYGLPPRGEPELAWAQHCLAHVRPGGVVAIMMPSVAADRRSGRRIRGNLLRSGALRAVVSLPVGAAPGTSMAPDLWLLRKPAPDDPTPIHVLMVEAAEDLSLVRRAWGRFRQNPETEMAEPNCRTVRLIDLLDEEVNVSPGRYVTPTTVVVGETFERARERLRQLFPGELPELRAARTPRDLSMTTAGELARAGLVEIYQAPLKMTLGEGDLPVITSGDVTRGGRPSGRTSRDAGAVFCQAGDVIAPILARESTSMVVDEEGQVLGPQLYLFRADPDRIDPYFLAGFLRMAGGARAARASSVSSRIDARRAPIPRLPLAEQKRYGEVFRRLMAFENTAREITELSAALVRAGFEGLVDGTLDPHA</sequence>
<gene>
    <name evidence="4" type="ORF">GCM10017600_16190</name>
</gene>
<dbReference type="Pfam" id="PF02384">
    <property type="entry name" value="N6_Mtase"/>
    <property type="match status" value="1"/>
</dbReference>
<dbReference type="GO" id="GO:0032259">
    <property type="term" value="P:methylation"/>
    <property type="evidence" value="ECO:0007669"/>
    <property type="project" value="UniProtKB-KW"/>
</dbReference>
<protein>
    <submittedName>
        <fullName evidence="4">SAM-dependent methyltransferase</fullName>
    </submittedName>
</protein>
<reference evidence="4" key="2">
    <citation type="submission" date="2023-01" db="EMBL/GenBank/DDBJ databases">
        <authorList>
            <person name="Sun Q."/>
            <person name="Evtushenko L."/>
        </authorList>
    </citation>
    <scope>NUCLEOTIDE SEQUENCE</scope>
    <source>
        <strain evidence="4">VKM Ac-2007</strain>
    </source>
</reference>
<keyword evidence="4" id="KW-0489">Methyltransferase</keyword>
<dbReference type="InterPro" id="IPR044946">
    <property type="entry name" value="Restrct_endonuc_typeI_TRD_sf"/>
</dbReference>
<keyword evidence="2" id="KW-0238">DNA-binding</keyword>
<proteinExistence type="predicted"/>
<organism evidence="4 5">
    <name type="scientific">Streptosporangium carneum</name>
    <dbReference type="NCBI Taxonomy" id="47481"/>
    <lineage>
        <taxon>Bacteria</taxon>
        <taxon>Bacillati</taxon>
        <taxon>Actinomycetota</taxon>
        <taxon>Actinomycetes</taxon>
        <taxon>Streptosporangiales</taxon>
        <taxon>Streptosporangiaceae</taxon>
        <taxon>Streptosporangium</taxon>
    </lineage>
</organism>
<dbReference type="SUPFAM" id="SSF53335">
    <property type="entry name" value="S-adenosyl-L-methionine-dependent methyltransferases"/>
    <property type="match status" value="1"/>
</dbReference>
<name>A0A9W6MBD8_9ACTN</name>
<feature type="domain" description="DNA methylase adenine-specific" evidence="3">
    <location>
        <begin position="157"/>
        <end position="386"/>
    </location>
</feature>
<dbReference type="Gene3D" id="3.90.220.20">
    <property type="entry name" value="DNA methylase specificity domains"/>
    <property type="match status" value="1"/>
</dbReference>
<accession>A0A9W6MBD8</accession>
<dbReference type="PRINTS" id="PR00507">
    <property type="entry name" value="N12N6MTFRASE"/>
</dbReference>
<keyword evidence="5" id="KW-1185">Reference proteome</keyword>
<dbReference type="GO" id="GO:0008170">
    <property type="term" value="F:N-methyltransferase activity"/>
    <property type="evidence" value="ECO:0007669"/>
    <property type="project" value="InterPro"/>
</dbReference>
<keyword evidence="4" id="KW-0808">Transferase</keyword>
<dbReference type="PANTHER" id="PTHR42998:SF1">
    <property type="entry name" value="TYPE I RESTRICTION ENZYME HINDI METHYLASE SUBUNIT"/>
    <property type="match status" value="1"/>
</dbReference>
<dbReference type="Proteomes" id="UP001143474">
    <property type="component" value="Unassembled WGS sequence"/>
</dbReference>
<dbReference type="CDD" id="cd02440">
    <property type="entry name" value="AdoMet_MTases"/>
    <property type="match status" value="1"/>
</dbReference>
<evidence type="ECO:0000256" key="1">
    <source>
        <dbReference type="ARBA" id="ARBA00022747"/>
    </source>
</evidence>
<dbReference type="PROSITE" id="PS00092">
    <property type="entry name" value="N6_MTASE"/>
    <property type="match status" value="1"/>
</dbReference>
<dbReference type="GO" id="GO:0003677">
    <property type="term" value="F:DNA binding"/>
    <property type="evidence" value="ECO:0007669"/>
    <property type="project" value="UniProtKB-KW"/>
</dbReference>
<dbReference type="InterPro" id="IPR052916">
    <property type="entry name" value="Type-I_RE_MTase_Subunit"/>
</dbReference>
<keyword evidence="1" id="KW-0680">Restriction system</keyword>
<evidence type="ECO:0000313" key="4">
    <source>
        <dbReference type="EMBL" id="GLK08214.1"/>
    </source>
</evidence>
<dbReference type="Gene3D" id="3.40.50.150">
    <property type="entry name" value="Vaccinia Virus protein VP39"/>
    <property type="match status" value="1"/>
</dbReference>
<evidence type="ECO:0000256" key="2">
    <source>
        <dbReference type="ARBA" id="ARBA00023125"/>
    </source>
</evidence>
<dbReference type="EMBL" id="BSEV01000002">
    <property type="protein sequence ID" value="GLK08214.1"/>
    <property type="molecule type" value="Genomic_DNA"/>
</dbReference>
<dbReference type="InterPro" id="IPR029063">
    <property type="entry name" value="SAM-dependent_MTases_sf"/>
</dbReference>
<reference evidence="4" key="1">
    <citation type="journal article" date="2014" name="Int. J. Syst. Evol. Microbiol.">
        <title>Complete genome sequence of Corynebacterium casei LMG S-19264T (=DSM 44701T), isolated from a smear-ripened cheese.</title>
        <authorList>
            <consortium name="US DOE Joint Genome Institute (JGI-PGF)"/>
            <person name="Walter F."/>
            <person name="Albersmeier A."/>
            <person name="Kalinowski J."/>
            <person name="Ruckert C."/>
        </authorList>
    </citation>
    <scope>NUCLEOTIDE SEQUENCE</scope>
    <source>
        <strain evidence="4">VKM Ac-2007</strain>
    </source>
</reference>
<dbReference type="InterPro" id="IPR002052">
    <property type="entry name" value="DNA_methylase_N6_adenine_CS"/>
</dbReference>
<evidence type="ECO:0000259" key="3">
    <source>
        <dbReference type="Pfam" id="PF02384"/>
    </source>
</evidence>
<dbReference type="SUPFAM" id="SSF116734">
    <property type="entry name" value="DNA methylase specificity domain"/>
    <property type="match status" value="1"/>
</dbReference>
<dbReference type="InterPro" id="IPR003356">
    <property type="entry name" value="DNA_methylase_A-5"/>
</dbReference>
<dbReference type="PANTHER" id="PTHR42998">
    <property type="entry name" value="TYPE I RESTRICTION ENZYME HINDVIIP M PROTEIN-RELATED"/>
    <property type="match status" value="1"/>
</dbReference>
<evidence type="ECO:0000313" key="5">
    <source>
        <dbReference type="Proteomes" id="UP001143474"/>
    </source>
</evidence>
<dbReference type="AlphaFoldDB" id="A0A9W6MBD8"/>
<comment type="caution">
    <text evidence="4">The sequence shown here is derived from an EMBL/GenBank/DDBJ whole genome shotgun (WGS) entry which is preliminary data.</text>
</comment>